<evidence type="ECO:0000313" key="2">
    <source>
        <dbReference type="EMBL" id="CAD8329220.1"/>
    </source>
</evidence>
<keyword evidence="1" id="KW-0812">Transmembrane</keyword>
<sequence length="160" mass="17773">MIEVPLSIVAWFSVVAVQAIVHFVVLGSRRQRKQHQHEDLNEAALFLDDMQIRDKREFRQDSSYDLDEADAASSGLSDAYRGIASSCPDLSFAGMEDFSIRSGSSAHQRSSTCSCSDIVDELDGDEPQNFLELLDQTGEEMVQNLSVENIAKEQIGSIEQ</sequence>
<keyword evidence="1" id="KW-0472">Membrane</keyword>
<accession>A0A7R9WP55</accession>
<dbReference type="EMBL" id="HBEF01002113">
    <property type="protein sequence ID" value="CAD8329220.1"/>
    <property type="molecule type" value="Transcribed_RNA"/>
</dbReference>
<keyword evidence="1" id="KW-1133">Transmembrane helix</keyword>
<reference evidence="2" key="1">
    <citation type="submission" date="2021-01" db="EMBL/GenBank/DDBJ databases">
        <authorList>
            <person name="Corre E."/>
            <person name="Pelletier E."/>
            <person name="Niang G."/>
            <person name="Scheremetjew M."/>
            <person name="Finn R."/>
            <person name="Kale V."/>
            <person name="Holt S."/>
            <person name="Cochrane G."/>
            <person name="Meng A."/>
            <person name="Brown T."/>
            <person name="Cohen L."/>
        </authorList>
    </citation>
    <scope>NUCLEOTIDE SEQUENCE</scope>
    <source>
        <strain evidence="2">CCMP3328</strain>
    </source>
</reference>
<proteinExistence type="predicted"/>
<gene>
    <name evidence="2" type="ORF">CAUS1442_LOCUS1318</name>
</gene>
<feature type="transmembrane region" description="Helical" evidence="1">
    <location>
        <begin position="6"/>
        <end position="26"/>
    </location>
</feature>
<name>A0A7R9WP55_9STRA</name>
<dbReference type="AlphaFoldDB" id="A0A7R9WP55"/>
<organism evidence="2">
    <name type="scientific">Craspedostauros australis</name>
    <dbReference type="NCBI Taxonomy" id="1486917"/>
    <lineage>
        <taxon>Eukaryota</taxon>
        <taxon>Sar</taxon>
        <taxon>Stramenopiles</taxon>
        <taxon>Ochrophyta</taxon>
        <taxon>Bacillariophyta</taxon>
        <taxon>Bacillariophyceae</taxon>
        <taxon>Bacillariophycidae</taxon>
        <taxon>Naviculales</taxon>
        <taxon>Naviculaceae</taxon>
        <taxon>Craspedostauros</taxon>
    </lineage>
</organism>
<evidence type="ECO:0000256" key="1">
    <source>
        <dbReference type="SAM" id="Phobius"/>
    </source>
</evidence>
<protein>
    <submittedName>
        <fullName evidence="2">Uncharacterized protein</fullName>
    </submittedName>
</protein>